<feature type="transmembrane region" description="Helical" evidence="1">
    <location>
        <begin position="14"/>
        <end position="38"/>
    </location>
</feature>
<keyword evidence="1" id="KW-0812">Transmembrane</keyword>
<dbReference type="Proteomes" id="UP000298663">
    <property type="component" value="Unassembled WGS sequence"/>
</dbReference>
<feature type="transmembrane region" description="Helical" evidence="1">
    <location>
        <begin position="106"/>
        <end position="126"/>
    </location>
</feature>
<dbReference type="EMBL" id="AZBU02000001">
    <property type="protein sequence ID" value="TMS32154.1"/>
    <property type="molecule type" value="Genomic_DNA"/>
</dbReference>
<name>A0A4U8UGY7_STECR</name>
<reference evidence="2 3" key="1">
    <citation type="journal article" date="2015" name="Genome Biol.">
        <title>Comparative genomics of Steinernema reveals deeply conserved gene regulatory networks.</title>
        <authorList>
            <person name="Dillman A.R."/>
            <person name="Macchietto M."/>
            <person name="Porter C.F."/>
            <person name="Rogers A."/>
            <person name="Williams B."/>
            <person name="Antoshechkin I."/>
            <person name="Lee M.M."/>
            <person name="Goodwin Z."/>
            <person name="Lu X."/>
            <person name="Lewis E.E."/>
            <person name="Goodrich-Blair H."/>
            <person name="Stock S.P."/>
            <person name="Adams B.J."/>
            <person name="Sternberg P.W."/>
            <person name="Mortazavi A."/>
        </authorList>
    </citation>
    <scope>NUCLEOTIDE SEQUENCE [LARGE SCALE GENOMIC DNA]</scope>
    <source>
        <strain evidence="2 3">ALL</strain>
    </source>
</reference>
<dbReference type="AlphaFoldDB" id="A0A4U8UGY7"/>
<proteinExistence type="predicted"/>
<evidence type="ECO:0000313" key="2">
    <source>
        <dbReference type="EMBL" id="TMS32154.1"/>
    </source>
</evidence>
<evidence type="ECO:0000256" key="1">
    <source>
        <dbReference type="SAM" id="Phobius"/>
    </source>
</evidence>
<sequence length="197" mass="22554">MCFLDLSFNGHPKFIGVGVGITELGKLLVITWGLIMFSSEYQLNQLIENIWNSLLLLLFWMITALGLATLAIGLFCEHTAFLVPTLASQTLTIIIFLLLPYFREVWIISSCMVAFTQLLILLFFLICYVDIDELEQIQIRLRERDSYTSIVTVNGRAFGTKLYQNNRTKRYCGPITPMQRLNEIEDPVCQLFPNVTS</sequence>
<protein>
    <submittedName>
        <fullName evidence="2">Uncharacterized protein</fullName>
    </submittedName>
</protein>
<dbReference type="OrthoDB" id="10471768at2759"/>
<organism evidence="2 3">
    <name type="scientific">Steinernema carpocapsae</name>
    <name type="common">Entomopathogenic nematode</name>
    <dbReference type="NCBI Taxonomy" id="34508"/>
    <lineage>
        <taxon>Eukaryota</taxon>
        <taxon>Metazoa</taxon>
        <taxon>Ecdysozoa</taxon>
        <taxon>Nematoda</taxon>
        <taxon>Chromadorea</taxon>
        <taxon>Rhabditida</taxon>
        <taxon>Tylenchina</taxon>
        <taxon>Panagrolaimomorpha</taxon>
        <taxon>Strongyloidoidea</taxon>
        <taxon>Steinernematidae</taxon>
        <taxon>Steinernema</taxon>
    </lineage>
</organism>
<keyword evidence="1" id="KW-0472">Membrane</keyword>
<evidence type="ECO:0000313" key="3">
    <source>
        <dbReference type="Proteomes" id="UP000298663"/>
    </source>
</evidence>
<feature type="transmembrane region" description="Helical" evidence="1">
    <location>
        <begin position="81"/>
        <end position="99"/>
    </location>
</feature>
<keyword evidence="1" id="KW-1133">Transmembrane helix</keyword>
<comment type="caution">
    <text evidence="2">The sequence shown here is derived from an EMBL/GenBank/DDBJ whole genome shotgun (WGS) entry which is preliminary data.</text>
</comment>
<accession>A0A4U8UGY7</accession>
<feature type="transmembrane region" description="Helical" evidence="1">
    <location>
        <begin position="50"/>
        <end position="75"/>
    </location>
</feature>
<keyword evidence="3" id="KW-1185">Reference proteome</keyword>
<gene>
    <name evidence="2" type="ORF">L596_000035</name>
</gene>
<reference evidence="2 3" key="2">
    <citation type="journal article" date="2019" name="G3 (Bethesda)">
        <title>Hybrid Assembly of the Genome of the Entomopathogenic Nematode Steinernema carpocapsae Identifies the X-Chromosome.</title>
        <authorList>
            <person name="Serra L."/>
            <person name="Macchietto M."/>
            <person name="Macias-Munoz A."/>
            <person name="McGill C.J."/>
            <person name="Rodriguez I.M."/>
            <person name="Rodriguez B."/>
            <person name="Murad R."/>
            <person name="Mortazavi A."/>
        </authorList>
    </citation>
    <scope>NUCLEOTIDE SEQUENCE [LARGE SCALE GENOMIC DNA]</scope>
    <source>
        <strain evidence="2 3">ALL</strain>
    </source>
</reference>